<keyword evidence="3" id="KW-1185">Reference proteome</keyword>
<proteinExistence type="predicted"/>
<reference evidence="1 3" key="1">
    <citation type="journal article" date="2011" name="Nature">
        <title>The Medicago genome provides insight into the evolution of rhizobial symbioses.</title>
        <authorList>
            <person name="Young N.D."/>
            <person name="Debelle F."/>
            <person name="Oldroyd G.E."/>
            <person name="Geurts R."/>
            <person name="Cannon S.B."/>
            <person name="Udvardi M.K."/>
            <person name="Benedito V.A."/>
            <person name="Mayer K.F."/>
            <person name="Gouzy J."/>
            <person name="Schoof H."/>
            <person name="Van de Peer Y."/>
            <person name="Proost S."/>
            <person name="Cook D.R."/>
            <person name="Meyers B.C."/>
            <person name="Spannagl M."/>
            <person name="Cheung F."/>
            <person name="De Mita S."/>
            <person name="Krishnakumar V."/>
            <person name="Gundlach H."/>
            <person name="Zhou S."/>
            <person name="Mudge J."/>
            <person name="Bharti A.K."/>
            <person name="Murray J.D."/>
            <person name="Naoumkina M.A."/>
            <person name="Rosen B."/>
            <person name="Silverstein K.A."/>
            <person name="Tang H."/>
            <person name="Rombauts S."/>
            <person name="Zhao P.X."/>
            <person name="Zhou P."/>
            <person name="Barbe V."/>
            <person name="Bardou P."/>
            <person name="Bechner M."/>
            <person name="Bellec A."/>
            <person name="Berger A."/>
            <person name="Berges H."/>
            <person name="Bidwell S."/>
            <person name="Bisseling T."/>
            <person name="Choisne N."/>
            <person name="Couloux A."/>
            <person name="Denny R."/>
            <person name="Deshpande S."/>
            <person name="Dai X."/>
            <person name="Doyle J.J."/>
            <person name="Dudez A.M."/>
            <person name="Farmer A.D."/>
            <person name="Fouteau S."/>
            <person name="Franken C."/>
            <person name="Gibelin C."/>
            <person name="Gish J."/>
            <person name="Goldstein S."/>
            <person name="Gonzalez A.J."/>
            <person name="Green P.J."/>
            <person name="Hallab A."/>
            <person name="Hartog M."/>
            <person name="Hua A."/>
            <person name="Humphray S.J."/>
            <person name="Jeong D.H."/>
            <person name="Jing Y."/>
            <person name="Jocker A."/>
            <person name="Kenton S.M."/>
            <person name="Kim D.J."/>
            <person name="Klee K."/>
            <person name="Lai H."/>
            <person name="Lang C."/>
            <person name="Lin S."/>
            <person name="Macmil S.L."/>
            <person name="Magdelenat G."/>
            <person name="Matthews L."/>
            <person name="McCorrison J."/>
            <person name="Monaghan E.L."/>
            <person name="Mun J.H."/>
            <person name="Najar F.Z."/>
            <person name="Nicholson C."/>
            <person name="Noirot C."/>
            <person name="O'Bleness M."/>
            <person name="Paule C.R."/>
            <person name="Poulain J."/>
            <person name="Prion F."/>
            <person name="Qin B."/>
            <person name="Qu C."/>
            <person name="Retzel E.F."/>
            <person name="Riddle C."/>
            <person name="Sallet E."/>
            <person name="Samain S."/>
            <person name="Samson N."/>
            <person name="Sanders I."/>
            <person name="Saurat O."/>
            <person name="Scarpelli C."/>
            <person name="Schiex T."/>
            <person name="Segurens B."/>
            <person name="Severin A.J."/>
            <person name="Sherrier D.J."/>
            <person name="Shi R."/>
            <person name="Sims S."/>
            <person name="Singer S.R."/>
            <person name="Sinharoy S."/>
            <person name="Sterck L."/>
            <person name="Viollet A."/>
            <person name="Wang B.B."/>
            <person name="Wang K."/>
            <person name="Wang M."/>
            <person name="Wang X."/>
            <person name="Warfsmann J."/>
            <person name="Weissenbach J."/>
            <person name="White D.D."/>
            <person name="White J.D."/>
            <person name="Wiley G.B."/>
            <person name="Wincker P."/>
            <person name="Xing Y."/>
            <person name="Yang L."/>
            <person name="Yao Z."/>
            <person name="Ying F."/>
            <person name="Zhai J."/>
            <person name="Zhou L."/>
            <person name="Zuber A."/>
            <person name="Denarie J."/>
            <person name="Dixon R.A."/>
            <person name="May G.D."/>
            <person name="Schwartz D.C."/>
            <person name="Rogers J."/>
            <person name="Quetier F."/>
            <person name="Town C.D."/>
            <person name="Roe B.A."/>
        </authorList>
    </citation>
    <scope>NUCLEOTIDE SEQUENCE [LARGE SCALE GENOMIC DNA]</scope>
    <source>
        <strain evidence="1">A17</strain>
        <strain evidence="2 3">cv. Jemalong A17</strain>
    </source>
</reference>
<dbReference type="AlphaFoldDB" id="A0A072VI22"/>
<name>A0A072VI22_MEDTR</name>
<dbReference type="Proteomes" id="UP000002051">
    <property type="component" value="Unassembled WGS sequence"/>
</dbReference>
<sequence length="77" mass="8971">MILDKSTDKAITESQCFTYKGNQQVKEANANHLEDEDIETMYSKFQTLVSSLQVQRKIYNVHDMPRRFLGVFLPNSE</sequence>
<reference evidence="2" key="3">
    <citation type="submission" date="2015-04" db="UniProtKB">
        <authorList>
            <consortium name="EnsemblPlants"/>
        </authorList>
    </citation>
    <scope>IDENTIFICATION</scope>
    <source>
        <strain evidence="2">cv. Jemalong A17</strain>
    </source>
</reference>
<evidence type="ECO:0000313" key="3">
    <source>
        <dbReference type="Proteomes" id="UP000002051"/>
    </source>
</evidence>
<dbReference type="EnsemblPlants" id="KEH41679">
    <property type="protein sequence ID" value="KEH41679"/>
    <property type="gene ID" value="MTR_1g053630"/>
</dbReference>
<dbReference type="EMBL" id="CM001217">
    <property type="protein sequence ID" value="KEH41679.1"/>
    <property type="molecule type" value="Genomic_DNA"/>
</dbReference>
<protein>
    <submittedName>
        <fullName evidence="1 2">Uncharacterized protein</fullName>
    </submittedName>
</protein>
<evidence type="ECO:0000313" key="1">
    <source>
        <dbReference type="EMBL" id="KEH41679.1"/>
    </source>
</evidence>
<evidence type="ECO:0000313" key="2">
    <source>
        <dbReference type="EnsemblPlants" id="KEH41679"/>
    </source>
</evidence>
<gene>
    <name evidence="1" type="ordered locus">MTR_1g053630</name>
</gene>
<organism evidence="1 3">
    <name type="scientific">Medicago truncatula</name>
    <name type="common">Barrel medic</name>
    <name type="synonym">Medicago tribuloides</name>
    <dbReference type="NCBI Taxonomy" id="3880"/>
    <lineage>
        <taxon>Eukaryota</taxon>
        <taxon>Viridiplantae</taxon>
        <taxon>Streptophyta</taxon>
        <taxon>Embryophyta</taxon>
        <taxon>Tracheophyta</taxon>
        <taxon>Spermatophyta</taxon>
        <taxon>Magnoliopsida</taxon>
        <taxon>eudicotyledons</taxon>
        <taxon>Gunneridae</taxon>
        <taxon>Pentapetalae</taxon>
        <taxon>rosids</taxon>
        <taxon>fabids</taxon>
        <taxon>Fabales</taxon>
        <taxon>Fabaceae</taxon>
        <taxon>Papilionoideae</taxon>
        <taxon>50 kb inversion clade</taxon>
        <taxon>NPAAA clade</taxon>
        <taxon>Hologalegina</taxon>
        <taxon>IRL clade</taxon>
        <taxon>Trifolieae</taxon>
        <taxon>Medicago</taxon>
    </lineage>
</organism>
<accession>A0A072VI22</accession>
<reference evidence="1 3" key="2">
    <citation type="journal article" date="2014" name="BMC Genomics">
        <title>An improved genome release (version Mt4.0) for the model legume Medicago truncatula.</title>
        <authorList>
            <person name="Tang H."/>
            <person name="Krishnakumar V."/>
            <person name="Bidwell S."/>
            <person name="Rosen B."/>
            <person name="Chan A."/>
            <person name="Zhou S."/>
            <person name="Gentzbittel L."/>
            <person name="Childs K.L."/>
            <person name="Yandell M."/>
            <person name="Gundlach H."/>
            <person name="Mayer K.F."/>
            <person name="Schwartz D.C."/>
            <person name="Town C.D."/>
        </authorList>
    </citation>
    <scope>GENOME REANNOTATION</scope>
    <source>
        <strain evidence="1">A17</strain>
        <strain evidence="2 3">cv. Jemalong A17</strain>
    </source>
</reference>
<dbReference type="HOGENOM" id="CLU_2641779_0_0_1"/>